<name>A0A382WDG6_9ZZZZ</name>
<dbReference type="InterPro" id="IPR005148">
    <property type="entry name" value="Arg-tRNA-synth_N"/>
</dbReference>
<dbReference type="InterPro" id="IPR036695">
    <property type="entry name" value="Arg-tRNA-synth_N_sf"/>
</dbReference>
<gene>
    <name evidence="2" type="ORF">METZ01_LOCUS409414</name>
</gene>
<dbReference type="Pfam" id="PF03485">
    <property type="entry name" value="Arg_tRNA_synt_N"/>
    <property type="match status" value="1"/>
</dbReference>
<dbReference type="SUPFAM" id="SSF55190">
    <property type="entry name" value="Arginyl-tRNA synthetase (ArgRS), N-terminal 'additional' domain"/>
    <property type="match status" value="1"/>
</dbReference>
<evidence type="ECO:0000313" key="2">
    <source>
        <dbReference type="EMBL" id="SVD56560.1"/>
    </source>
</evidence>
<dbReference type="Gene3D" id="3.30.1360.70">
    <property type="entry name" value="Arginyl tRNA synthetase N-terminal domain"/>
    <property type="match status" value="1"/>
</dbReference>
<sequence length="43" mass="4626">MTGLGSAQIEALLETPPNPEMGDYALPCFSFAKTMRKTPNLIA</sequence>
<dbReference type="AlphaFoldDB" id="A0A382WDG6"/>
<reference evidence="2" key="1">
    <citation type="submission" date="2018-05" db="EMBL/GenBank/DDBJ databases">
        <authorList>
            <person name="Lanie J.A."/>
            <person name="Ng W.-L."/>
            <person name="Kazmierczak K.M."/>
            <person name="Andrzejewski T.M."/>
            <person name="Davidsen T.M."/>
            <person name="Wayne K.J."/>
            <person name="Tettelin H."/>
            <person name="Glass J.I."/>
            <person name="Rusch D."/>
            <person name="Podicherti R."/>
            <person name="Tsui H.-C.T."/>
            <person name="Winkler M.E."/>
        </authorList>
    </citation>
    <scope>NUCLEOTIDE SEQUENCE</scope>
</reference>
<protein>
    <recommendedName>
        <fullName evidence="1">Arginyl tRNA synthetase N-terminal domain-containing protein</fullName>
    </recommendedName>
</protein>
<feature type="non-terminal residue" evidence="2">
    <location>
        <position position="43"/>
    </location>
</feature>
<feature type="domain" description="Arginyl tRNA synthetase N-terminal" evidence="1">
    <location>
        <begin position="6"/>
        <end position="43"/>
    </location>
</feature>
<dbReference type="GO" id="GO:0006420">
    <property type="term" value="P:arginyl-tRNA aminoacylation"/>
    <property type="evidence" value="ECO:0007669"/>
    <property type="project" value="InterPro"/>
</dbReference>
<proteinExistence type="predicted"/>
<dbReference type="GO" id="GO:0005737">
    <property type="term" value="C:cytoplasm"/>
    <property type="evidence" value="ECO:0007669"/>
    <property type="project" value="InterPro"/>
</dbReference>
<dbReference type="GO" id="GO:0004814">
    <property type="term" value="F:arginine-tRNA ligase activity"/>
    <property type="evidence" value="ECO:0007669"/>
    <property type="project" value="InterPro"/>
</dbReference>
<dbReference type="GO" id="GO:0005524">
    <property type="term" value="F:ATP binding"/>
    <property type="evidence" value="ECO:0007669"/>
    <property type="project" value="InterPro"/>
</dbReference>
<dbReference type="EMBL" id="UINC01158817">
    <property type="protein sequence ID" value="SVD56560.1"/>
    <property type="molecule type" value="Genomic_DNA"/>
</dbReference>
<evidence type="ECO:0000259" key="1">
    <source>
        <dbReference type="Pfam" id="PF03485"/>
    </source>
</evidence>
<accession>A0A382WDG6</accession>
<organism evidence="2">
    <name type="scientific">marine metagenome</name>
    <dbReference type="NCBI Taxonomy" id="408172"/>
    <lineage>
        <taxon>unclassified sequences</taxon>
        <taxon>metagenomes</taxon>
        <taxon>ecological metagenomes</taxon>
    </lineage>
</organism>